<comment type="caution">
    <text evidence="1">The sequence shown here is derived from an EMBL/GenBank/DDBJ whole genome shotgun (WGS) entry which is preliminary data.</text>
</comment>
<name>A0ABD5NSC9_9EURY</name>
<dbReference type="EMBL" id="JBHSAQ010000014">
    <property type="protein sequence ID" value="MFC3959986.1"/>
    <property type="molecule type" value="Genomic_DNA"/>
</dbReference>
<evidence type="ECO:0000313" key="2">
    <source>
        <dbReference type="Proteomes" id="UP001595846"/>
    </source>
</evidence>
<gene>
    <name evidence="1" type="ORF">ACFOUR_16625</name>
</gene>
<protein>
    <submittedName>
        <fullName evidence="1">Uncharacterized protein</fullName>
    </submittedName>
</protein>
<accession>A0ABD5NSC9</accession>
<dbReference type="RefSeq" id="WP_256531500.1">
    <property type="nucleotide sequence ID" value="NZ_CP101824.1"/>
</dbReference>
<dbReference type="GeneID" id="73904245"/>
<evidence type="ECO:0000313" key="1">
    <source>
        <dbReference type="EMBL" id="MFC3959986.1"/>
    </source>
</evidence>
<reference evidence="1 2" key="1">
    <citation type="journal article" date="2019" name="Int. J. Syst. Evol. Microbiol.">
        <title>The Global Catalogue of Microorganisms (GCM) 10K type strain sequencing project: providing services to taxonomists for standard genome sequencing and annotation.</title>
        <authorList>
            <consortium name="The Broad Institute Genomics Platform"/>
            <consortium name="The Broad Institute Genome Sequencing Center for Infectious Disease"/>
            <person name="Wu L."/>
            <person name="Ma J."/>
        </authorList>
    </citation>
    <scope>NUCLEOTIDE SEQUENCE [LARGE SCALE GENOMIC DNA]</scope>
    <source>
        <strain evidence="1 2">IBRC-M 10256</strain>
    </source>
</reference>
<sequence>MPADELDGPPVAVLPSVEPGDELELFFDRYNESYDETPQSPIQVTAVAVETRELTAETDLLPGSLRSITLTVPEDDETASTYWIEHRTEYEDEEERQSVSALLYENEMFSAMTTTGEVGHIDRVVVHREAE</sequence>
<proteinExistence type="predicted"/>
<dbReference type="Proteomes" id="UP001595846">
    <property type="component" value="Unassembled WGS sequence"/>
</dbReference>
<dbReference type="AlphaFoldDB" id="A0ABD5NSC9"/>
<organism evidence="1 2">
    <name type="scientific">Halovivax cerinus</name>
    <dbReference type="NCBI Taxonomy" id="1487865"/>
    <lineage>
        <taxon>Archaea</taxon>
        <taxon>Methanobacteriati</taxon>
        <taxon>Methanobacteriota</taxon>
        <taxon>Stenosarchaea group</taxon>
        <taxon>Halobacteria</taxon>
        <taxon>Halobacteriales</taxon>
        <taxon>Natrialbaceae</taxon>
        <taxon>Halovivax</taxon>
    </lineage>
</organism>
<keyword evidence="2" id="KW-1185">Reference proteome</keyword>